<dbReference type="GO" id="GO:0005085">
    <property type="term" value="F:guanyl-nucleotide exchange factor activity"/>
    <property type="evidence" value="ECO:0007669"/>
    <property type="project" value="UniProtKB-KW"/>
</dbReference>
<reference evidence="6" key="1">
    <citation type="submission" date="2023-07" db="EMBL/GenBank/DDBJ databases">
        <title>Chromosome-level Genome Assembly of Striped Snakehead (Channa striata).</title>
        <authorList>
            <person name="Liu H."/>
        </authorList>
    </citation>
    <scope>NUCLEOTIDE SEQUENCE</scope>
    <source>
        <strain evidence="6">Gz</strain>
        <tissue evidence="6">Muscle</tissue>
    </source>
</reference>
<evidence type="ECO:0000256" key="3">
    <source>
        <dbReference type="ARBA" id="ARBA00022658"/>
    </source>
</evidence>
<sequence length="274" mass="28388">MRTQQSSEGGVPLPGGSCGSSGSSGLSPGTDSDGGSPTGGVVDSMVDGSLGVGGCMGGGGGGGSLGGTLRGVLSRYWSLESLHSTTAVVVPDGASEKAGVGDELGSEEDLLYEEFRSSGHRFGHPGGGGGEQLAINEAPSLYWQAGATLGIGKVAGEAEEGTTRAERKRRVTLEDGDGDNRIGRRGGAVWCGGSALRERRRGRGGGTEEEEEEEARDLMARGSGSGRWSRQRMGFFTTMLRCNLPPETQKVVVFLIMMLLIIINVVLMFLLAFQ</sequence>
<organism evidence="6 7">
    <name type="scientific">Channa striata</name>
    <name type="common">Snakehead murrel</name>
    <name type="synonym">Ophicephalus striatus</name>
    <dbReference type="NCBI Taxonomy" id="64152"/>
    <lineage>
        <taxon>Eukaryota</taxon>
        <taxon>Metazoa</taxon>
        <taxon>Chordata</taxon>
        <taxon>Craniata</taxon>
        <taxon>Vertebrata</taxon>
        <taxon>Euteleostomi</taxon>
        <taxon>Actinopterygii</taxon>
        <taxon>Neopterygii</taxon>
        <taxon>Teleostei</taxon>
        <taxon>Neoteleostei</taxon>
        <taxon>Acanthomorphata</taxon>
        <taxon>Anabantaria</taxon>
        <taxon>Anabantiformes</taxon>
        <taxon>Channoidei</taxon>
        <taxon>Channidae</taxon>
        <taxon>Channa</taxon>
    </lineage>
</organism>
<feature type="region of interest" description="Disordered" evidence="4">
    <location>
        <begin position="157"/>
        <end position="178"/>
    </location>
</feature>
<keyword evidence="7" id="KW-1185">Reference proteome</keyword>
<comment type="subcellular location">
    <subcellularLocation>
        <location evidence="1">Cytoplasm</location>
    </subcellularLocation>
</comment>
<feature type="compositionally biased region" description="Low complexity" evidence="4">
    <location>
        <begin position="20"/>
        <end position="45"/>
    </location>
</feature>
<dbReference type="PANTHER" id="PTHR47544:SF3">
    <property type="entry name" value="RHO GUANINE NUCLEOTIDE EXCHANGE FACTOR 4 ISOFORM X1"/>
    <property type="match status" value="1"/>
</dbReference>
<protein>
    <submittedName>
        <fullName evidence="6">Uncharacterized protein</fullName>
    </submittedName>
</protein>
<gene>
    <name evidence="6" type="ORF">Q5P01_003912</name>
</gene>
<comment type="caution">
    <text evidence="6">The sequence shown here is derived from an EMBL/GenBank/DDBJ whole genome shotgun (WGS) entry which is preliminary data.</text>
</comment>
<name>A0AA88T9T9_CHASR</name>
<evidence type="ECO:0000313" key="6">
    <source>
        <dbReference type="EMBL" id="KAK2859292.1"/>
    </source>
</evidence>
<evidence type="ECO:0000256" key="5">
    <source>
        <dbReference type="SAM" id="Phobius"/>
    </source>
</evidence>
<dbReference type="GO" id="GO:0005737">
    <property type="term" value="C:cytoplasm"/>
    <property type="evidence" value="ECO:0007669"/>
    <property type="project" value="UniProtKB-SubCell"/>
</dbReference>
<accession>A0AA88T9T9</accession>
<dbReference type="Proteomes" id="UP001187415">
    <property type="component" value="Unassembled WGS sequence"/>
</dbReference>
<feature type="region of interest" description="Disordered" evidence="4">
    <location>
        <begin position="198"/>
        <end position="225"/>
    </location>
</feature>
<feature type="region of interest" description="Disordered" evidence="4">
    <location>
        <begin position="1"/>
        <end position="45"/>
    </location>
</feature>
<dbReference type="PANTHER" id="PTHR47544">
    <property type="entry name" value="RHO GUANINE NUCLEOTIDE EXCHANGE FACTOR 4"/>
    <property type="match status" value="1"/>
</dbReference>
<dbReference type="AlphaFoldDB" id="A0AA88T9T9"/>
<evidence type="ECO:0000256" key="1">
    <source>
        <dbReference type="ARBA" id="ARBA00004496"/>
    </source>
</evidence>
<keyword evidence="3" id="KW-0344">Guanine-nucleotide releasing factor</keyword>
<evidence type="ECO:0000256" key="4">
    <source>
        <dbReference type="SAM" id="MobiDB-lite"/>
    </source>
</evidence>
<dbReference type="EMBL" id="JAUPFM010000002">
    <property type="protein sequence ID" value="KAK2859292.1"/>
    <property type="molecule type" value="Genomic_DNA"/>
</dbReference>
<evidence type="ECO:0000256" key="2">
    <source>
        <dbReference type="ARBA" id="ARBA00022490"/>
    </source>
</evidence>
<keyword evidence="2" id="KW-0963">Cytoplasm</keyword>
<keyword evidence="5" id="KW-0812">Transmembrane</keyword>
<feature type="transmembrane region" description="Helical" evidence="5">
    <location>
        <begin position="251"/>
        <end position="273"/>
    </location>
</feature>
<proteinExistence type="predicted"/>
<keyword evidence="5" id="KW-1133">Transmembrane helix</keyword>
<evidence type="ECO:0000313" key="7">
    <source>
        <dbReference type="Proteomes" id="UP001187415"/>
    </source>
</evidence>
<keyword evidence="5" id="KW-0472">Membrane</keyword>